<sequence>MKNFSTVEDAYSEIGNSCIDFVTGRTWDAAICKFQIYNKMAIGRWSLKSNGIETNEALNWPDSSIDGGGAALFLRDDLLATTGDRIWGLTFTLFPDGKIKIEYDYNKPAEYEDTDEVITGEEMNQSLTDLL</sequence>
<accession>A0ABW3FCC3</accession>
<comment type="caution">
    <text evidence="1">The sequence shown here is derived from an EMBL/GenBank/DDBJ whole genome shotgun (WGS) entry which is preliminary data.</text>
</comment>
<evidence type="ECO:0000313" key="2">
    <source>
        <dbReference type="Proteomes" id="UP001597128"/>
    </source>
</evidence>
<reference evidence="2" key="1">
    <citation type="journal article" date="2019" name="Int. J. Syst. Evol. Microbiol.">
        <title>The Global Catalogue of Microorganisms (GCM) 10K type strain sequencing project: providing services to taxonomists for standard genome sequencing and annotation.</title>
        <authorList>
            <consortium name="The Broad Institute Genomics Platform"/>
            <consortium name="The Broad Institute Genome Sequencing Center for Infectious Disease"/>
            <person name="Wu L."/>
            <person name="Ma J."/>
        </authorList>
    </citation>
    <scope>NUCLEOTIDE SEQUENCE [LARGE SCALE GENOMIC DNA]</scope>
    <source>
        <strain evidence="2">CCUG 58412</strain>
    </source>
</reference>
<gene>
    <name evidence="1" type="ORF">ACFQ1Z_11030</name>
</gene>
<dbReference type="RefSeq" id="WP_379057629.1">
    <property type="nucleotide sequence ID" value="NZ_JBHTKB010000002.1"/>
</dbReference>
<evidence type="ECO:0000313" key="1">
    <source>
        <dbReference type="EMBL" id="MFD0914082.1"/>
    </source>
</evidence>
<dbReference type="Proteomes" id="UP001597128">
    <property type="component" value="Unassembled WGS sequence"/>
</dbReference>
<proteinExistence type="predicted"/>
<keyword evidence="2" id="KW-1185">Reference proteome</keyword>
<organism evidence="1 2">
    <name type="scientific">Methylophilus luteus</name>
    <dbReference type="NCBI Taxonomy" id="640108"/>
    <lineage>
        <taxon>Bacteria</taxon>
        <taxon>Pseudomonadati</taxon>
        <taxon>Pseudomonadota</taxon>
        <taxon>Betaproteobacteria</taxon>
        <taxon>Nitrosomonadales</taxon>
        <taxon>Methylophilaceae</taxon>
        <taxon>Methylophilus</taxon>
    </lineage>
</organism>
<name>A0ABW3FCC3_9PROT</name>
<protein>
    <submittedName>
        <fullName evidence="1">Uncharacterized protein</fullName>
    </submittedName>
</protein>
<dbReference type="EMBL" id="JBHTKB010000002">
    <property type="protein sequence ID" value="MFD0914082.1"/>
    <property type="molecule type" value="Genomic_DNA"/>
</dbReference>